<dbReference type="EMBL" id="CAEKDK010000004">
    <property type="protein sequence ID" value="CAB4278474.1"/>
    <property type="molecule type" value="Genomic_DNA"/>
</dbReference>
<dbReference type="Proteomes" id="UP000507222">
    <property type="component" value="Unassembled WGS sequence"/>
</dbReference>
<protein>
    <submittedName>
        <fullName evidence="1">Uncharacterized protein</fullName>
    </submittedName>
</protein>
<proteinExistence type="predicted"/>
<sequence length="204" mass="21884">MSVCFGRFVSAPADVSRPRHGLSPNPLTKGEVTSGCKRMWTRVRSSGGTILNAGVMMSPGNQKGWDVSRRVEWEKRGALSTWRDPVVGAKRIQRCAREKLFRAEAGQRKPAIQARPVVGIGAEEEPSVVEVTSSDEGSEEPIVGGDPHAEVGQHEAKVGVEEEAEDPDIARVDLDGVPVRGCPCTHTITRRGNGGRHGADADDA</sequence>
<organism evidence="1 2">
    <name type="scientific">Prunus armeniaca</name>
    <name type="common">Apricot</name>
    <name type="synonym">Armeniaca vulgaris</name>
    <dbReference type="NCBI Taxonomy" id="36596"/>
    <lineage>
        <taxon>Eukaryota</taxon>
        <taxon>Viridiplantae</taxon>
        <taxon>Streptophyta</taxon>
        <taxon>Embryophyta</taxon>
        <taxon>Tracheophyta</taxon>
        <taxon>Spermatophyta</taxon>
        <taxon>Magnoliopsida</taxon>
        <taxon>eudicotyledons</taxon>
        <taxon>Gunneridae</taxon>
        <taxon>Pentapetalae</taxon>
        <taxon>rosids</taxon>
        <taxon>fabids</taxon>
        <taxon>Rosales</taxon>
        <taxon>Rosaceae</taxon>
        <taxon>Amygdaloideae</taxon>
        <taxon>Amygdaleae</taxon>
        <taxon>Prunus</taxon>
    </lineage>
</organism>
<reference evidence="1 2" key="1">
    <citation type="submission" date="2020-05" db="EMBL/GenBank/DDBJ databases">
        <authorList>
            <person name="Campoy J."/>
            <person name="Schneeberger K."/>
            <person name="Spophaly S."/>
        </authorList>
    </citation>
    <scope>NUCLEOTIDE SEQUENCE [LARGE SCALE GENOMIC DNA]</scope>
    <source>
        <strain evidence="1">PruArmRojPasFocal</strain>
    </source>
</reference>
<accession>A0A6J5UT67</accession>
<dbReference type="AlphaFoldDB" id="A0A6J5UT67"/>
<evidence type="ECO:0000313" key="1">
    <source>
        <dbReference type="EMBL" id="CAB4278474.1"/>
    </source>
</evidence>
<name>A0A6J5UT67_PRUAR</name>
<evidence type="ECO:0000313" key="2">
    <source>
        <dbReference type="Proteomes" id="UP000507222"/>
    </source>
</evidence>
<gene>
    <name evidence="1" type="ORF">CURHAP_LOCUS29466</name>
</gene>